<dbReference type="InterPro" id="IPR051196">
    <property type="entry name" value="RSAD2/Viperin_antiviral"/>
</dbReference>
<evidence type="ECO:0000256" key="6">
    <source>
        <dbReference type="ARBA" id="ARBA00023014"/>
    </source>
</evidence>
<dbReference type="SFLD" id="SFLDG01088">
    <property type="entry name" value="antiviral_proteins"/>
    <property type="match status" value="1"/>
</dbReference>
<sequence length="323" mass="36300">MPTNAINFPKNFQNADSFARFAKVSPLVVNWHALEHCNYKCSFCYSDWNSRDEAWNTPENVRKVIENIARFHADYFGADAAPWRLSVVGGEPILFPKKAQFMVKTAVACGAEVSIITNGSHLENALPFAHLLSQVGISLDSFVHETNLKIGRQCNGHTLSFEEISDKIAALRAVNPNVRVKVNTVVNQNNFGEVLVDKVAALGATKYKILRQMPFGGNKGITDDEFHVFIRNNYREDLFGHDDGKRHIFIEDNSVMTQSYLMIAPNGCLFQNGGAEYRYSRPLMETPFEEALKDINFSAEKFFSRYTSTATDAILARMHECAA</sequence>
<dbReference type="CDD" id="cd01335">
    <property type="entry name" value="Radical_SAM"/>
    <property type="match status" value="1"/>
</dbReference>
<dbReference type="EMBL" id="CP001792">
    <property type="protein sequence ID" value="ACX75144.1"/>
    <property type="molecule type" value="Genomic_DNA"/>
</dbReference>
<proteinExistence type="predicted"/>
<dbReference type="PANTHER" id="PTHR21339">
    <property type="entry name" value="RADICAL S-ADENOSYL METHIONINE DOMAIN-CONTAINING PROTEIN 2"/>
    <property type="match status" value="1"/>
</dbReference>
<dbReference type="InterPro" id="IPR013785">
    <property type="entry name" value="Aldolase_TIM"/>
</dbReference>
<dbReference type="Pfam" id="PF04055">
    <property type="entry name" value="Radical_SAM"/>
    <property type="match status" value="1"/>
</dbReference>
<keyword evidence="6" id="KW-0411">Iron-sulfur</keyword>
<dbReference type="PROSITE" id="PS51918">
    <property type="entry name" value="RADICAL_SAM"/>
    <property type="match status" value="1"/>
</dbReference>
<keyword evidence="4" id="KW-0479">Metal-binding</keyword>
<evidence type="ECO:0000313" key="11">
    <source>
        <dbReference type="Proteomes" id="UP000001497"/>
    </source>
</evidence>
<evidence type="ECO:0000256" key="2">
    <source>
        <dbReference type="ARBA" id="ARBA00022485"/>
    </source>
</evidence>
<dbReference type="SUPFAM" id="SSF102114">
    <property type="entry name" value="Radical SAM enzymes"/>
    <property type="match status" value="1"/>
</dbReference>
<evidence type="ECO:0000256" key="5">
    <source>
        <dbReference type="ARBA" id="ARBA00023004"/>
    </source>
</evidence>
<name>A0ABM5LII7_FIBSS</name>
<dbReference type="Gene3D" id="3.20.20.70">
    <property type="entry name" value="Aldolase class I"/>
    <property type="match status" value="1"/>
</dbReference>
<evidence type="ECO:0000313" key="10">
    <source>
        <dbReference type="EMBL" id="ACX75144.1"/>
    </source>
</evidence>
<feature type="domain" description="Radical SAM core" evidence="9">
    <location>
        <begin position="14"/>
        <end position="251"/>
    </location>
</feature>
<gene>
    <name evidence="10" type="ordered locus">Fisuc_1547</name>
</gene>
<dbReference type="SFLD" id="SFLDS00029">
    <property type="entry name" value="Radical_SAM"/>
    <property type="match status" value="1"/>
</dbReference>
<dbReference type="InterPro" id="IPR058240">
    <property type="entry name" value="rSAM_sf"/>
</dbReference>
<keyword evidence="2" id="KW-0004">4Fe-4S</keyword>
<organism evidence="10 11">
    <name type="scientific">Fibrobacter succinogenes (strain ATCC 19169 / S85)</name>
    <dbReference type="NCBI Taxonomy" id="59374"/>
    <lineage>
        <taxon>Bacteria</taxon>
        <taxon>Pseudomonadati</taxon>
        <taxon>Fibrobacterota</taxon>
        <taxon>Fibrobacteria</taxon>
        <taxon>Fibrobacterales</taxon>
        <taxon>Fibrobacteraceae</taxon>
        <taxon>Fibrobacter</taxon>
    </lineage>
</organism>
<evidence type="ECO:0000259" key="9">
    <source>
        <dbReference type="PROSITE" id="PS51918"/>
    </source>
</evidence>
<comment type="cofactor">
    <cofactor evidence="1">
        <name>[4Fe-4S] cluster</name>
        <dbReference type="ChEBI" id="CHEBI:49883"/>
    </cofactor>
</comment>
<evidence type="ECO:0000256" key="3">
    <source>
        <dbReference type="ARBA" id="ARBA00022691"/>
    </source>
</evidence>
<keyword evidence="5" id="KW-0408">Iron</keyword>
<dbReference type="PANTHER" id="PTHR21339:SF0">
    <property type="entry name" value="S-ADENOSYLMETHIONINE-DEPENDENT NUCLEOTIDE DEHYDRATASE RSAD2"/>
    <property type="match status" value="1"/>
</dbReference>
<evidence type="ECO:0000256" key="8">
    <source>
        <dbReference type="ARBA" id="ARBA00039667"/>
    </source>
</evidence>
<keyword evidence="7" id="KW-0051">Antiviral defense</keyword>
<protein>
    <recommendedName>
        <fullName evidence="8">S-adenosylmethionine-dependent nucleotide dehydratase</fullName>
    </recommendedName>
</protein>
<keyword evidence="3" id="KW-0949">S-adenosyl-L-methionine</keyword>
<reference evidence="10" key="1">
    <citation type="submission" date="2009-10" db="EMBL/GenBank/DDBJ databases">
        <title>Complete sequence of Fibrobacter succinogenes subsp. succinogenes S85.</title>
        <authorList>
            <consortium name="US DOE Joint Genome Institute"/>
            <person name="Lucas S."/>
            <person name="Copeland A."/>
            <person name="Lapidus A."/>
            <person name="Glavina del Rio T."/>
            <person name="Tice H."/>
            <person name="Bruce D."/>
            <person name="Goodwin L."/>
            <person name="Pitluck S."/>
            <person name="Chertkov O."/>
            <person name="Detter J.C."/>
            <person name="Han C."/>
            <person name="Tapia R."/>
            <person name="Larimer F."/>
            <person name="Land M."/>
            <person name="Hauser L."/>
            <person name="Kyrpides N."/>
            <person name="Mikhailova N."/>
            <person name="Weimer P.J."/>
            <person name="Stevenson D.M."/>
            <person name="Boyum J."/>
            <person name="Brumm P.I."/>
            <person name="Mead D."/>
        </authorList>
    </citation>
    <scope>NUCLEOTIDE SEQUENCE [LARGE SCALE GENOMIC DNA]</scope>
    <source>
        <strain evidence="10">S85</strain>
    </source>
</reference>
<evidence type="ECO:0000256" key="4">
    <source>
        <dbReference type="ARBA" id="ARBA00022723"/>
    </source>
</evidence>
<dbReference type="NCBIfam" id="NF038283">
    <property type="entry name" value="viperin_w_prok"/>
    <property type="match status" value="1"/>
</dbReference>
<dbReference type="Proteomes" id="UP000001497">
    <property type="component" value="Chromosome"/>
</dbReference>
<dbReference type="SFLD" id="SFLDG01067">
    <property type="entry name" value="SPASM/twitch_domain_containing"/>
    <property type="match status" value="1"/>
</dbReference>
<evidence type="ECO:0000256" key="7">
    <source>
        <dbReference type="ARBA" id="ARBA00023118"/>
    </source>
</evidence>
<evidence type="ECO:0000256" key="1">
    <source>
        <dbReference type="ARBA" id="ARBA00001966"/>
    </source>
</evidence>
<dbReference type="InterPro" id="IPR007197">
    <property type="entry name" value="rSAM"/>
</dbReference>
<keyword evidence="11" id="KW-1185">Reference proteome</keyword>
<accession>A0ABM5LII7</accession>